<dbReference type="GO" id="GO:0016301">
    <property type="term" value="F:kinase activity"/>
    <property type="evidence" value="ECO:0007669"/>
    <property type="project" value="UniProtKB-KW"/>
</dbReference>
<accession>A0A4R1KUU0</accession>
<dbReference type="EMBL" id="SMGK01000009">
    <property type="protein sequence ID" value="TCK68457.1"/>
    <property type="molecule type" value="Genomic_DNA"/>
</dbReference>
<name>A0A4R1KUU0_9BACT</name>
<sequence>MPIAETAERLIDAEPTKQFFVDMITRDIQLEQAVLDLVDNSVDGAQRYRGTDPKPLDGFEVTITVDANRFKIFDNCGGFDKETARDYAFRFGRPAEKPMPPHSIGQFGVGMKRALFKFGRHFMVQSSTEDEEWAVDVDVIEWEGYKAWTFPWAEFPETPQVSKDEPGTLIVVDKLRPEVSARFGTEYFVNAIIGLIKSKHRQFIADGLSISVNGHHISATSLNLLITGSLRPGVDKLSFNGATGTLVNARIVVGIGESIPRDAGWYVVCNGRVILEADRRAVTGWGLVESEASKTSIPTFHNQYARFRGVVWFDSADSGRVPWNTTKTDVDQESPIWQKTFLRMVEMMRPVIDFMNELDREVEEQTKESSTLLGHLSHASRVNTETLQTKTPFTFPRRGDIAPAGPTMVKIQFSRPLPDIDFLANAFGLSSAKAVGERCFDLALRKQRDN</sequence>
<reference evidence="1 2" key="1">
    <citation type="submission" date="2019-03" db="EMBL/GenBank/DDBJ databases">
        <title>Genomic Encyclopedia of Type Strains, Phase IV (KMG-IV): sequencing the most valuable type-strain genomes for metagenomic binning, comparative biology and taxonomic classification.</title>
        <authorList>
            <person name="Goeker M."/>
        </authorList>
    </citation>
    <scope>NUCLEOTIDE SEQUENCE [LARGE SCALE GENOMIC DNA]</scope>
    <source>
        <strain evidence="1 2">DSM 103428</strain>
    </source>
</reference>
<dbReference type="InterPro" id="IPR036890">
    <property type="entry name" value="HATPase_C_sf"/>
</dbReference>
<dbReference type="Gene3D" id="3.30.565.10">
    <property type="entry name" value="Histidine kinase-like ATPase, C-terminal domain"/>
    <property type="match status" value="1"/>
</dbReference>
<gene>
    <name evidence="1" type="ORF">C7378_3534</name>
</gene>
<dbReference type="OrthoDB" id="9813438at2"/>
<dbReference type="AlphaFoldDB" id="A0A4R1KUU0"/>
<dbReference type="SUPFAM" id="SSF55874">
    <property type="entry name" value="ATPase domain of HSP90 chaperone/DNA topoisomerase II/histidine kinase"/>
    <property type="match status" value="1"/>
</dbReference>
<evidence type="ECO:0000313" key="2">
    <source>
        <dbReference type="Proteomes" id="UP000295210"/>
    </source>
</evidence>
<keyword evidence="1" id="KW-0418">Kinase</keyword>
<proteinExistence type="predicted"/>
<keyword evidence="1" id="KW-0808">Transferase</keyword>
<organism evidence="1 2">
    <name type="scientific">Acidipila rosea</name>
    <dbReference type="NCBI Taxonomy" id="768535"/>
    <lineage>
        <taxon>Bacteria</taxon>
        <taxon>Pseudomonadati</taxon>
        <taxon>Acidobacteriota</taxon>
        <taxon>Terriglobia</taxon>
        <taxon>Terriglobales</taxon>
        <taxon>Acidobacteriaceae</taxon>
        <taxon>Acidipila</taxon>
    </lineage>
</organism>
<dbReference type="Pfam" id="PF13589">
    <property type="entry name" value="HATPase_c_3"/>
    <property type="match status" value="1"/>
</dbReference>
<dbReference type="RefSeq" id="WP_131999515.1">
    <property type="nucleotide sequence ID" value="NZ_SMGK01000009.1"/>
</dbReference>
<keyword evidence="2" id="KW-1185">Reference proteome</keyword>
<dbReference type="Proteomes" id="UP000295210">
    <property type="component" value="Unassembled WGS sequence"/>
</dbReference>
<evidence type="ECO:0000313" key="1">
    <source>
        <dbReference type="EMBL" id="TCK68457.1"/>
    </source>
</evidence>
<comment type="caution">
    <text evidence="1">The sequence shown here is derived from an EMBL/GenBank/DDBJ whole genome shotgun (WGS) entry which is preliminary data.</text>
</comment>
<protein>
    <submittedName>
        <fullName evidence="1">Histidine kinase/DNA gyrase B/HSP90-like ATPase</fullName>
    </submittedName>
</protein>